<dbReference type="PANTHER" id="PTHR43028">
    <property type="entry name" value="3'(2'),5'-BISPHOSPHATE NUCLEOTIDASE 1"/>
    <property type="match status" value="1"/>
</dbReference>
<dbReference type="InterPro" id="IPR000760">
    <property type="entry name" value="Inositol_monophosphatase-like"/>
</dbReference>
<protein>
    <recommendedName>
        <fullName evidence="4">3'(2'),5-bisphosphonucleoside 3'(2')-phosphohydrolase</fullName>
    </recommendedName>
    <alternativeName>
        <fullName evidence="6">3'-phosphoadenosine 5'-phosphate phosphatase</fullName>
    </alternativeName>
    <alternativeName>
        <fullName evidence="5">DPNPase</fullName>
    </alternativeName>
</protein>
<dbReference type="RefSeq" id="WP_152809160.1">
    <property type="nucleotide sequence ID" value="NZ_WHNW01000002.1"/>
</dbReference>
<dbReference type="Gene3D" id="3.40.190.80">
    <property type="match status" value="1"/>
</dbReference>
<dbReference type="GO" id="GO:0008441">
    <property type="term" value="F:3'(2'),5'-bisphosphate nucleotidase activity"/>
    <property type="evidence" value="ECO:0007669"/>
    <property type="project" value="UniProtKB-EC"/>
</dbReference>
<feature type="binding site" evidence="7">
    <location>
        <position position="68"/>
    </location>
    <ligand>
        <name>Mg(2+)</name>
        <dbReference type="ChEBI" id="CHEBI:18420"/>
        <label>1</label>
        <note>catalytic</note>
    </ligand>
</feature>
<comment type="caution">
    <text evidence="8">The sequence shown here is derived from an EMBL/GenBank/DDBJ whole genome shotgun (WGS) entry which is preliminary data.</text>
</comment>
<gene>
    <name evidence="8" type="ORF">GCU85_02900</name>
</gene>
<dbReference type="GO" id="GO:0000103">
    <property type="term" value="P:sulfate assimilation"/>
    <property type="evidence" value="ECO:0007669"/>
    <property type="project" value="TreeGrafter"/>
</dbReference>
<name>A0A6N7F1F7_9GAMM</name>
<reference evidence="8 9" key="1">
    <citation type="submission" date="2019-10" db="EMBL/GenBank/DDBJ databases">
        <title>Cardiobacteriales fam. a chemoheterotrophic member of the order Cardiobacteriales, and proposal of Cardiobacteriales fam. nov.</title>
        <authorList>
            <person name="Wang C."/>
        </authorList>
    </citation>
    <scope>NUCLEOTIDE SEQUENCE [LARGE SCALE GENOMIC DNA]</scope>
    <source>
        <strain evidence="8 9">ML27</strain>
    </source>
</reference>
<keyword evidence="2 7" id="KW-0479">Metal-binding</keyword>
<dbReference type="Proteomes" id="UP000471298">
    <property type="component" value="Unassembled WGS sequence"/>
</dbReference>
<feature type="binding site" evidence="7">
    <location>
        <position position="211"/>
    </location>
    <ligand>
        <name>Mg(2+)</name>
        <dbReference type="ChEBI" id="CHEBI:18420"/>
        <label>1</label>
        <note>catalytic</note>
    </ligand>
</feature>
<evidence type="ECO:0000256" key="7">
    <source>
        <dbReference type="PIRSR" id="PIRSR600760-2"/>
    </source>
</evidence>
<dbReference type="Pfam" id="PF00459">
    <property type="entry name" value="Inositol_P"/>
    <property type="match status" value="1"/>
</dbReference>
<dbReference type="AlphaFoldDB" id="A0A6N7F1F7"/>
<dbReference type="InterPro" id="IPR020550">
    <property type="entry name" value="Inositol_monophosphatase_CS"/>
</dbReference>
<keyword evidence="9" id="KW-1185">Reference proteome</keyword>
<dbReference type="SUPFAM" id="SSF56655">
    <property type="entry name" value="Carbohydrate phosphatase"/>
    <property type="match status" value="1"/>
</dbReference>
<dbReference type="PANTHER" id="PTHR43028:SF5">
    <property type="entry name" value="3'(2'),5'-BISPHOSPHATE NUCLEOTIDASE 1"/>
    <property type="match status" value="1"/>
</dbReference>
<dbReference type="PROSITE" id="PS00629">
    <property type="entry name" value="IMP_1"/>
    <property type="match status" value="1"/>
</dbReference>
<dbReference type="GO" id="GO:0050427">
    <property type="term" value="P:3'-phosphoadenosine 5'-phosphosulfate metabolic process"/>
    <property type="evidence" value="ECO:0007669"/>
    <property type="project" value="TreeGrafter"/>
</dbReference>
<evidence type="ECO:0000256" key="5">
    <source>
        <dbReference type="ARBA" id="ARBA00042530"/>
    </source>
</evidence>
<keyword evidence="3 7" id="KW-0460">Magnesium</keyword>
<comment type="cofactor">
    <cofactor evidence="7">
        <name>Mg(2+)</name>
        <dbReference type="ChEBI" id="CHEBI:18420"/>
    </cofactor>
</comment>
<dbReference type="CDD" id="cd01638">
    <property type="entry name" value="CysQ"/>
    <property type="match status" value="1"/>
</dbReference>
<evidence type="ECO:0000313" key="9">
    <source>
        <dbReference type="Proteomes" id="UP000471298"/>
    </source>
</evidence>
<dbReference type="Gene3D" id="3.30.540.10">
    <property type="entry name" value="Fructose-1,6-Bisphosphatase, subunit A, domain 1"/>
    <property type="match status" value="1"/>
</dbReference>
<feature type="binding site" evidence="7">
    <location>
        <position position="90"/>
    </location>
    <ligand>
        <name>Mg(2+)</name>
        <dbReference type="ChEBI" id="CHEBI:18420"/>
        <label>2</label>
    </ligand>
</feature>
<comment type="catalytic activity">
    <reaction evidence="1">
        <text>adenosine 3',5'-bisphosphate + H2O = AMP + phosphate</text>
        <dbReference type="Rhea" id="RHEA:10040"/>
        <dbReference type="ChEBI" id="CHEBI:15377"/>
        <dbReference type="ChEBI" id="CHEBI:43474"/>
        <dbReference type="ChEBI" id="CHEBI:58343"/>
        <dbReference type="ChEBI" id="CHEBI:456215"/>
        <dbReference type="EC" id="3.1.3.7"/>
    </reaction>
</comment>
<organism evidence="8 9">
    <name type="scientific">Ostreibacterium oceani</name>
    <dbReference type="NCBI Taxonomy" id="2654998"/>
    <lineage>
        <taxon>Bacteria</taxon>
        <taxon>Pseudomonadati</taxon>
        <taxon>Pseudomonadota</taxon>
        <taxon>Gammaproteobacteria</taxon>
        <taxon>Cardiobacteriales</taxon>
        <taxon>Ostreibacteriaceae</taxon>
        <taxon>Ostreibacterium</taxon>
    </lineage>
</organism>
<dbReference type="FunCoup" id="A0A6N7F1F7">
    <property type="interactions" value="158"/>
</dbReference>
<dbReference type="InterPro" id="IPR020583">
    <property type="entry name" value="Inositol_monoP_metal-BS"/>
</dbReference>
<sequence length="276" mass="30418">MIILNDKQVEQTLGLVGKAAQCVMRYYQSSLNITHKSDGSPVTIADMESSQCLEAGLAEIANYPVLSEENLPASNAWLDWPVYWLIDPIDGTKGFINQTDDFCICIALIYHHRPVFGLIYSPVAQRAWLADSSRGVLQCDQAGVVSLKQSAPTAPFRVAISADNPSDKMRQLLSVLGDYDCYRRGSALKFIDLVTGRAAIYPKMWDTSEWDSAAGHCILEAVGGEVLDFKTAQPLQYGRRQSLINPHFLAHSGISSENVMQLIAQYGLMLSANAER</sequence>
<accession>A0A6N7F1F7</accession>
<evidence type="ECO:0000256" key="3">
    <source>
        <dbReference type="ARBA" id="ARBA00022842"/>
    </source>
</evidence>
<dbReference type="EMBL" id="WHNW01000002">
    <property type="protein sequence ID" value="MPV85686.1"/>
    <property type="molecule type" value="Genomic_DNA"/>
</dbReference>
<evidence type="ECO:0000256" key="1">
    <source>
        <dbReference type="ARBA" id="ARBA00001625"/>
    </source>
</evidence>
<evidence type="ECO:0000313" key="8">
    <source>
        <dbReference type="EMBL" id="MPV85686.1"/>
    </source>
</evidence>
<dbReference type="PROSITE" id="PS00630">
    <property type="entry name" value="IMP_2"/>
    <property type="match status" value="1"/>
</dbReference>
<dbReference type="InterPro" id="IPR050725">
    <property type="entry name" value="CysQ/Inositol_MonoPase"/>
</dbReference>
<evidence type="ECO:0000256" key="2">
    <source>
        <dbReference type="ARBA" id="ARBA00022723"/>
    </source>
</evidence>
<feature type="binding site" evidence="7">
    <location>
        <position position="89"/>
    </location>
    <ligand>
        <name>Mg(2+)</name>
        <dbReference type="ChEBI" id="CHEBI:18420"/>
        <label>1</label>
        <note>catalytic</note>
    </ligand>
</feature>
<dbReference type="InParanoid" id="A0A6N7F1F7"/>
<feature type="binding site" evidence="7">
    <location>
        <position position="87"/>
    </location>
    <ligand>
        <name>Mg(2+)</name>
        <dbReference type="ChEBI" id="CHEBI:18420"/>
        <label>1</label>
        <note>catalytic</note>
    </ligand>
</feature>
<evidence type="ECO:0000256" key="4">
    <source>
        <dbReference type="ARBA" id="ARBA00041694"/>
    </source>
</evidence>
<dbReference type="PRINTS" id="PR00377">
    <property type="entry name" value="IMPHPHTASES"/>
</dbReference>
<dbReference type="GO" id="GO:0046854">
    <property type="term" value="P:phosphatidylinositol phosphate biosynthetic process"/>
    <property type="evidence" value="ECO:0007669"/>
    <property type="project" value="InterPro"/>
</dbReference>
<proteinExistence type="predicted"/>
<dbReference type="GO" id="GO:0046872">
    <property type="term" value="F:metal ion binding"/>
    <property type="evidence" value="ECO:0007669"/>
    <property type="project" value="UniProtKB-KW"/>
</dbReference>
<evidence type="ECO:0000256" key="6">
    <source>
        <dbReference type="ARBA" id="ARBA00044544"/>
    </source>
</evidence>